<dbReference type="Proteomes" id="UP000681722">
    <property type="component" value="Unassembled WGS sequence"/>
</dbReference>
<reference evidence="3" key="1">
    <citation type="submission" date="2021-02" db="EMBL/GenBank/DDBJ databases">
        <authorList>
            <person name="Nowell W R."/>
        </authorList>
    </citation>
    <scope>NUCLEOTIDE SEQUENCE</scope>
</reference>
<feature type="signal peptide" evidence="1">
    <location>
        <begin position="1"/>
        <end position="19"/>
    </location>
</feature>
<keyword evidence="1" id="KW-0732">Signal</keyword>
<evidence type="ECO:0000313" key="5">
    <source>
        <dbReference type="Proteomes" id="UP000663829"/>
    </source>
</evidence>
<accession>A0A816BCR2</accession>
<comment type="caution">
    <text evidence="3">The sequence shown here is derived from an EMBL/GenBank/DDBJ whole genome shotgun (WGS) entry which is preliminary data.</text>
</comment>
<evidence type="ECO:0000256" key="1">
    <source>
        <dbReference type="SAM" id="SignalP"/>
    </source>
</evidence>
<keyword evidence="5" id="KW-1185">Reference proteome</keyword>
<evidence type="ECO:0000259" key="2">
    <source>
        <dbReference type="Pfam" id="PF14302"/>
    </source>
</evidence>
<evidence type="ECO:0000313" key="3">
    <source>
        <dbReference type="EMBL" id="CAF1607408.1"/>
    </source>
</evidence>
<proteinExistence type="predicted"/>
<organism evidence="3 5">
    <name type="scientific">Didymodactylos carnosus</name>
    <dbReference type="NCBI Taxonomy" id="1234261"/>
    <lineage>
        <taxon>Eukaryota</taxon>
        <taxon>Metazoa</taxon>
        <taxon>Spiralia</taxon>
        <taxon>Gnathifera</taxon>
        <taxon>Rotifera</taxon>
        <taxon>Eurotatoria</taxon>
        <taxon>Bdelloidea</taxon>
        <taxon>Philodinida</taxon>
        <taxon>Philodinidae</taxon>
        <taxon>Didymodactylos</taxon>
    </lineage>
</organism>
<feature type="chain" id="PRO_5035608648" description="DUF4377 domain-containing protein" evidence="1">
    <location>
        <begin position="20"/>
        <end position="114"/>
    </location>
</feature>
<dbReference type="EMBL" id="CAJOBC010103784">
    <property type="protein sequence ID" value="CAF4488052.1"/>
    <property type="molecule type" value="Genomic_DNA"/>
</dbReference>
<dbReference type="InterPro" id="IPR025485">
    <property type="entry name" value="DUF4377"/>
</dbReference>
<sequence>MNTFAAIILCLVLFNAAMSVEVCKEIIYVAQNKADCVGTVPMKCFLVKRNPNDTWAFHFDNIDNFSYDEGFQYELLVEEKKRDTPIANRPSFTWSLYKIIKKEKVRGTAQVGHQ</sequence>
<dbReference type="Pfam" id="PF14302">
    <property type="entry name" value="DUF4377"/>
    <property type="match status" value="1"/>
</dbReference>
<protein>
    <recommendedName>
        <fullName evidence="2">DUF4377 domain-containing protein</fullName>
    </recommendedName>
</protein>
<dbReference type="Proteomes" id="UP000663829">
    <property type="component" value="Unassembled WGS sequence"/>
</dbReference>
<dbReference type="EMBL" id="CAJNOQ010037162">
    <property type="protein sequence ID" value="CAF1607408.1"/>
    <property type="molecule type" value="Genomic_DNA"/>
</dbReference>
<evidence type="ECO:0000313" key="4">
    <source>
        <dbReference type="EMBL" id="CAF4488052.1"/>
    </source>
</evidence>
<dbReference type="AlphaFoldDB" id="A0A816BCR2"/>
<name>A0A816BCR2_9BILA</name>
<feature type="domain" description="DUF4377" evidence="2">
    <location>
        <begin position="28"/>
        <end position="102"/>
    </location>
</feature>
<gene>
    <name evidence="3" type="ORF">GPM918_LOCUS42844</name>
    <name evidence="4" type="ORF">SRO942_LOCUS44185</name>
</gene>